<dbReference type="AlphaFoldDB" id="A0A2K3NRQ3"/>
<evidence type="ECO:0000313" key="3">
    <source>
        <dbReference type="Proteomes" id="UP000236291"/>
    </source>
</evidence>
<dbReference type="PANTHER" id="PTHR34964:SF1">
    <property type="entry name" value="MEMBRANE LIPOPROTEIN"/>
    <property type="match status" value="1"/>
</dbReference>
<keyword evidence="1" id="KW-1133">Transmembrane helix</keyword>
<organism evidence="2 3">
    <name type="scientific">Trifolium pratense</name>
    <name type="common">Red clover</name>
    <dbReference type="NCBI Taxonomy" id="57577"/>
    <lineage>
        <taxon>Eukaryota</taxon>
        <taxon>Viridiplantae</taxon>
        <taxon>Streptophyta</taxon>
        <taxon>Embryophyta</taxon>
        <taxon>Tracheophyta</taxon>
        <taxon>Spermatophyta</taxon>
        <taxon>Magnoliopsida</taxon>
        <taxon>eudicotyledons</taxon>
        <taxon>Gunneridae</taxon>
        <taxon>Pentapetalae</taxon>
        <taxon>rosids</taxon>
        <taxon>fabids</taxon>
        <taxon>Fabales</taxon>
        <taxon>Fabaceae</taxon>
        <taxon>Papilionoideae</taxon>
        <taxon>50 kb inversion clade</taxon>
        <taxon>NPAAA clade</taxon>
        <taxon>Hologalegina</taxon>
        <taxon>IRL clade</taxon>
        <taxon>Trifolieae</taxon>
        <taxon>Trifolium</taxon>
    </lineage>
</organism>
<accession>A0A2K3NRQ3</accession>
<feature type="transmembrane region" description="Helical" evidence="1">
    <location>
        <begin position="12"/>
        <end position="36"/>
    </location>
</feature>
<evidence type="ECO:0008006" key="4">
    <source>
        <dbReference type="Google" id="ProtNLM"/>
    </source>
</evidence>
<keyword evidence="1" id="KW-0472">Membrane</keyword>
<sequence>MPVSDPSSGRVFIWIITCLLFISLIAGGVCLAAYLILPESETSSWIPIAGVALVCLPWTFWFFTCLYRIFSRCCGCRVRLGVNGGGGGGGNWGGANAPKNADVEVANQSTKGGNELNRMSSVASHESEMALAKSMGS</sequence>
<keyword evidence="1" id="KW-0812">Transmembrane</keyword>
<reference evidence="2 3" key="1">
    <citation type="journal article" date="2014" name="Am. J. Bot.">
        <title>Genome assembly and annotation for red clover (Trifolium pratense; Fabaceae).</title>
        <authorList>
            <person name="Istvanek J."/>
            <person name="Jaros M."/>
            <person name="Krenek A."/>
            <person name="Repkova J."/>
        </authorList>
    </citation>
    <scope>NUCLEOTIDE SEQUENCE [LARGE SCALE GENOMIC DNA]</scope>
    <source>
        <strain evidence="3">cv. Tatra</strain>
        <tissue evidence="2">Young leaves</tissue>
    </source>
</reference>
<dbReference type="PANTHER" id="PTHR34964">
    <property type="entry name" value="MEMBRANE LIPOPROTEIN-RELATED"/>
    <property type="match status" value="1"/>
</dbReference>
<proteinExistence type="predicted"/>
<gene>
    <name evidence="2" type="ORF">L195_g002170</name>
</gene>
<evidence type="ECO:0000256" key="1">
    <source>
        <dbReference type="SAM" id="Phobius"/>
    </source>
</evidence>
<dbReference type="EMBL" id="ASHM01000938">
    <property type="protein sequence ID" value="PNY05715.1"/>
    <property type="molecule type" value="Genomic_DNA"/>
</dbReference>
<name>A0A2K3NRQ3_TRIPR</name>
<protein>
    <recommendedName>
        <fullName evidence="4">Membrane lipoprotein</fullName>
    </recommendedName>
</protein>
<reference evidence="2 3" key="2">
    <citation type="journal article" date="2017" name="Front. Plant Sci.">
        <title>Gene Classification and Mining of Molecular Markers Useful in Red Clover (Trifolium pratense) Breeding.</title>
        <authorList>
            <person name="Istvanek J."/>
            <person name="Dluhosova J."/>
            <person name="Dluhos P."/>
            <person name="Patkova L."/>
            <person name="Nedelnik J."/>
            <person name="Repkova J."/>
        </authorList>
    </citation>
    <scope>NUCLEOTIDE SEQUENCE [LARGE SCALE GENOMIC DNA]</scope>
    <source>
        <strain evidence="3">cv. Tatra</strain>
        <tissue evidence="2">Young leaves</tissue>
    </source>
</reference>
<dbReference type="Gramene" id="Tp57577_TGAC_v2_mRNA38648">
    <property type="protein sequence ID" value="Tp57577_TGAC_v2_mRNA38648"/>
    <property type="gene ID" value="Tp57577_TGAC_v2_gene37392"/>
</dbReference>
<dbReference type="Proteomes" id="UP000236291">
    <property type="component" value="Unassembled WGS sequence"/>
</dbReference>
<comment type="caution">
    <text evidence="2">The sequence shown here is derived from an EMBL/GenBank/DDBJ whole genome shotgun (WGS) entry which is preliminary data.</text>
</comment>
<dbReference type="OrthoDB" id="784693at2759"/>
<evidence type="ECO:0000313" key="2">
    <source>
        <dbReference type="EMBL" id="PNY05715.1"/>
    </source>
</evidence>
<feature type="transmembrane region" description="Helical" evidence="1">
    <location>
        <begin position="48"/>
        <end position="70"/>
    </location>
</feature>